<dbReference type="RefSeq" id="WP_091734424.1">
    <property type="nucleotide sequence ID" value="NZ_FOYR01000001.1"/>
</dbReference>
<evidence type="ECO:0000313" key="2">
    <source>
        <dbReference type="Proteomes" id="UP000198877"/>
    </source>
</evidence>
<dbReference type="EMBL" id="FOYR01000001">
    <property type="protein sequence ID" value="SFR32610.1"/>
    <property type="molecule type" value="Genomic_DNA"/>
</dbReference>
<protein>
    <submittedName>
        <fullName evidence="1">Uncharacterized protein</fullName>
    </submittedName>
</protein>
<gene>
    <name evidence="1" type="ORF">SAMN04488591_0216</name>
</gene>
<proteinExistence type="predicted"/>
<dbReference type="AlphaFoldDB" id="A0A1I6FRM6"/>
<dbReference type="Proteomes" id="UP000198877">
    <property type="component" value="Unassembled WGS sequence"/>
</dbReference>
<reference evidence="2" key="1">
    <citation type="submission" date="2016-10" db="EMBL/GenBank/DDBJ databases">
        <authorList>
            <person name="Varghese N."/>
            <person name="Submissions S."/>
        </authorList>
    </citation>
    <scope>NUCLEOTIDE SEQUENCE [LARGE SCALE GENOMIC DNA]</scope>
    <source>
        <strain evidence="2">CL127</strain>
    </source>
</reference>
<evidence type="ECO:0000313" key="1">
    <source>
        <dbReference type="EMBL" id="SFR32610.1"/>
    </source>
</evidence>
<accession>A0A1I6FRM6</accession>
<sequence length="331" mass="37494">MPGYAKIPSFINDLIDRCSTDTFYVSKARTYSLSDLASGALEHLGITSDGDSVQHAEAVVPEATNGRWSRYNIDGRLFVRKDLPKVEKVIGGWEVPNFGDWKRGSHVHYSTREVFRKEVWYAKQLPILIDVEDTADGQVTIGFRVDRVFDRTELDERDLHLAASLLRENLNAHVSIVSSTLSVADWLNDQQVTWELLPRGEASFTKVLTRLKRAPGSPRLKTMQNRYEAVEGFHPGAVIVGEGEFSRYFGFKFREDLVVLENLDYGNALYVMYEDWTTLSRRSRIDLLSDPEADYDRIIHKEGWENHLKAVLTLKGHDVTGGEGGGRGQSE</sequence>
<organism evidence="1 2">
    <name type="scientific">Microbacterium azadirachtae</name>
    <dbReference type="NCBI Taxonomy" id="582680"/>
    <lineage>
        <taxon>Bacteria</taxon>
        <taxon>Bacillati</taxon>
        <taxon>Actinomycetota</taxon>
        <taxon>Actinomycetes</taxon>
        <taxon>Micrococcales</taxon>
        <taxon>Microbacteriaceae</taxon>
        <taxon>Microbacterium</taxon>
    </lineage>
</organism>
<name>A0A1I6FRM6_9MICO</name>